<sequence length="119" mass="13806">MFNDAVGFRKIYLAVGYTDLRRGMEGLAAIVKHQFNLDPYDKGVLFLFCGRRSDRIKGLLWEGDGFLLLYKRLQTGSFSWPRSDPEALAITQEQYRMLMQGLEIVPKHPIRESRPQELL</sequence>
<dbReference type="PANTHER" id="PTHR36455:SF1">
    <property type="entry name" value="BLR8292 PROTEIN"/>
    <property type="match status" value="1"/>
</dbReference>
<proteinExistence type="predicted"/>
<evidence type="ECO:0000313" key="2">
    <source>
        <dbReference type="Proteomes" id="UP000214760"/>
    </source>
</evidence>
<accession>A0A1I6KMT3</accession>
<organism evidence="1 2">
    <name type="scientific">[Clostridium] aminophilum</name>
    <dbReference type="NCBI Taxonomy" id="1526"/>
    <lineage>
        <taxon>Bacteria</taxon>
        <taxon>Bacillati</taxon>
        <taxon>Bacillota</taxon>
        <taxon>Clostridia</taxon>
        <taxon>Lachnospirales</taxon>
        <taxon>Lachnospiraceae</taxon>
    </lineage>
</organism>
<dbReference type="NCBIfam" id="NF033819">
    <property type="entry name" value="IS66_TnpB"/>
    <property type="match status" value="1"/>
</dbReference>
<name>A0A1I6KMT3_9FIRM</name>
<dbReference type="InterPro" id="IPR008878">
    <property type="entry name" value="Transposase_IS66_Orf2"/>
</dbReference>
<dbReference type="Proteomes" id="UP000214760">
    <property type="component" value="Unassembled WGS sequence"/>
</dbReference>
<gene>
    <name evidence="1" type="ORF">SAMN02910262_02673</name>
</gene>
<dbReference type="RefSeq" id="WP_075034518.1">
    <property type="nucleotide sequence ID" value="NZ_FOZC01000029.1"/>
</dbReference>
<dbReference type="EMBL" id="FOZC01000029">
    <property type="protein sequence ID" value="SFR92509.1"/>
    <property type="molecule type" value="Genomic_DNA"/>
</dbReference>
<dbReference type="AlphaFoldDB" id="A0A1I6KMT3"/>
<evidence type="ECO:0000313" key="1">
    <source>
        <dbReference type="EMBL" id="SFR92509.1"/>
    </source>
</evidence>
<dbReference type="PANTHER" id="PTHR36455">
    <property type="match status" value="1"/>
</dbReference>
<protein>
    <submittedName>
        <fullName evidence="1">Transposase</fullName>
    </submittedName>
</protein>
<dbReference type="Pfam" id="PF05717">
    <property type="entry name" value="TnpB_IS66"/>
    <property type="match status" value="1"/>
</dbReference>
<reference evidence="1 2" key="1">
    <citation type="submission" date="2016-10" db="EMBL/GenBank/DDBJ databases">
        <authorList>
            <person name="de Groot N.N."/>
        </authorList>
    </citation>
    <scope>NUCLEOTIDE SEQUENCE [LARGE SCALE GENOMIC DNA]</scope>
    <source>
        <strain evidence="1 2">F</strain>
    </source>
</reference>